<accession>A0A8S1L0H1</accession>
<evidence type="ECO:0000256" key="1">
    <source>
        <dbReference type="PROSITE-ProRule" id="PRU00259"/>
    </source>
</evidence>
<reference evidence="2" key="1">
    <citation type="submission" date="2021-01" db="EMBL/GenBank/DDBJ databases">
        <authorList>
            <consortium name="Genoscope - CEA"/>
            <person name="William W."/>
        </authorList>
    </citation>
    <scope>NUCLEOTIDE SEQUENCE</scope>
</reference>
<comment type="caution">
    <text evidence="2">The sequence shown here is derived from an EMBL/GenBank/DDBJ whole genome shotgun (WGS) entry which is preliminary data.</text>
</comment>
<proteinExistence type="predicted"/>
<protein>
    <submittedName>
        <fullName evidence="2">Uncharacterized protein</fullName>
    </submittedName>
</protein>
<dbReference type="Proteomes" id="UP000692954">
    <property type="component" value="Unassembled WGS sequence"/>
</dbReference>
<name>A0A8S1L0H1_9CILI</name>
<organism evidence="2 3">
    <name type="scientific">Paramecium sonneborni</name>
    <dbReference type="NCBI Taxonomy" id="65129"/>
    <lineage>
        <taxon>Eukaryota</taxon>
        <taxon>Sar</taxon>
        <taxon>Alveolata</taxon>
        <taxon>Ciliophora</taxon>
        <taxon>Intramacronucleata</taxon>
        <taxon>Oligohymenophorea</taxon>
        <taxon>Peniculida</taxon>
        <taxon>Parameciidae</taxon>
        <taxon>Paramecium</taxon>
    </lineage>
</organism>
<dbReference type="PROSITE" id="PS50176">
    <property type="entry name" value="ARM_REPEAT"/>
    <property type="match status" value="1"/>
</dbReference>
<evidence type="ECO:0000313" key="2">
    <source>
        <dbReference type="EMBL" id="CAD8058356.1"/>
    </source>
</evidence>
<dbReference type="AlphaFoldDB" id="A0A8S1L0H1"/>
<dbReference type="EMBL" id="CAJJDN010000012">
    <property type="protein sequence ID" value="CAD8058356.1"/>
    <property type="molecule type" value="Genomic_DNA"/>
</dbReference>
<keyword evidence="3" id="KW-1185">Reference proteome</keyword>
<gene>
    <name evidence="2" type="ORF">PSON_ATCC_30995.1.T0120160</name>
</gene>
<feature type="repeat" description="ARM" evidence="1">
    <location>
        <begin position="345"/>
        <end position="375"/>
    </location>
</feature>
<evidence type="ECO:0000313" key="3">
    <source>
        <dbReference type="Proteomes" id="UP000692954"/>
    </source>
</evidence>
<sequence>MNNNHIIPIQLIQQLRLPIRNKDYNTSLSSFNQLLDQVEQYLRVFNQQNLEQIKIVFGMILEDLDFLQLKPIIQIWRINFTDLFLNTFSLSFAKALCIYFVSLSECSQIFKTPIFNEISKQICQIFCILCWDRDISDEIRHSKCLRSLIRMLRVNCTEDLLACLVIVTKNSKNSEYMTIKKSQDQLLQLFRNNINRDLVQLIIANMCFNNDQRLLFWCQGILQVIKLTLDAPSLTLIWKLLYDCPEVIDELLKYAEFFNHLYKQINTINEECALMIGIIRKICENNEQYKSLHIESIVNVFSNFLENNQIQQPKYDQLHPSIRQFIFKELFSFFGIVGNQFIQPQIIPHIISLIYQNSNDNRLLTVGIGMLTNLSTYSQILYIIQNDKLFYQIILQILEQYYDKQQLIEYTLKLMINTLTNQIISIQYAQPRFIMKLFFIWHVNPDNISVNNLIIRVLRGLYVITNANAQILSQCINELQQRNNTFDFVDLCSFTINSNLSQNKLENVVEIYMLISIIPDLKLNNIRFQNTIKQYVETMRAKGELKKALQAVSHLPIEDIGLQF</sequence>
<dbReference type="InterPro" id="IPR000225">
    <property type="entry name" value="Armadillo"/>
</dbReference>
<dbReference type="OrthoDB" id="292046at2759"/>